<feature type="coiled-coil region" evidence="5">
    <location>
        <begin position="74"/>
        <end position="108"/>
    </location>
</feature>
<dbReference type="GO" id="GO:0003677">
    <property type="term" value="F:DNA binding"/>
    <property type="evidence" value="ECO:0007669"/>
    <property type="project" value="UniProtKB-KW"/>
</dbReference>
<evidence type="ECO:0000256" key="2">
    <source>
        <dbReference type="ARBA" id="ARBA00023015"/>
    </source>
</evidence>
<keyword evidence="2" id="KW-0805">Transcription regulation</keyword>
<evidence type="ECO:0000256" key="4">
    <source>
        <dbReference type="ARBA" id="ARBA00023163"/>
    </source>
</evidence>
<name>A0A0L0WAT4_GOTPU</name>
<dbReference type="PANTHER" id="PTHR30204:SF69">
    <property type="entry name" value="MERR-FAMILY TRANSCRIPTIONAL REGULATOR"/>
    <property type="match status" value="1"/>
</dbReference>
<evidence type="ECO:0000313" key="8">
    <source>
        <dbReference type="Proteomes" id="UP000037267"/>
    </source>
</evidence>
<keyword evidence="1" id="KW-0678">Repressor</keyword>
<keyword evidence="3" id="KW-0238">DNA-binding</keyword>
<dbReference type="OrthoDB" id="9773308at2"/>
<dbReference type="SUPFAM" id="SSF55136">
    <property type="entry name" value="Probable bacterial effector-binding domain"/>
    <property type="match status" value="1"/>
</dbReference>
<evidence type="ECO:0000256" key="1">
    <source>
        <dbReference type="ARBA" id="ARBA00022491"/>
    </source>
</evidence>
<dbReference type="Gene3D" id="3.20.80.10">
    <property type="entry name" value="Regulatory factor, effector binding domain"/>
    <property type="match status" value="1"/>
</dbReference>
<evidence type="ECO:0000256" key="3">
    <source>
        <dbReference type="ARBA" id="ARBA00023125"/>
    </source>
</evidence>
<dbReference type="PANTHER" id="PTHR30204">
    <property type="entry name" value="REDOX-CYCLING DRUG-SENSING TRANSCRIPTIONAL ACTIVATOR SOXR"/>
    <property type="match status" value="1"/>
</dbReference>
<dbReference type="RefSeq" id="WP_050355150.1">
    <property type="nucleotide sequence ID" value="NZ_LGSS01000006.1"/>
</dbReference>
<organism evidence="7 8">
    <name type="scientific">Gottschalkia purinilytica</name>
    <name type="common">Clostridium purinilyticum</name>
    <dbReference type="NCBI Taxonomy" id="1503"/>
    <lineage>
        <taxon>Bacteria</taxon>
        <taxon>Bacillati</taxon>
        <taxon>Bacillota</taxon>
        <taxon>Tissierellia</taxon>
        <taxon>Tissierellales</taxon>
        <taxon>Gottschalkiaceae</taxon>
        <taxon>Gottschalkia</taxon>
    </lineage>
</organism>
<evidence type="ECO:0000256" key="5">
    <source>
        <dbReference type="SAM" id="Coils"/>
    </source>
</evidence>
<dbReference type="PROSITE" id="PS50937">
    <property type="entry name" value="HTH_MERR_2"/>
    <property type="match status" value="1"/>
</dbReference>
<dbReference type="Gene3D" id="1.10.1660.10">
    <property type="match status" value="1"/>
</dbReference>
<proteinExistence type="predicted"/>
<dbReference type="STRING" id="1503.CLPU_6c01200"/>
<dbReference type="Pfam" id="PF06445">
    <property type="entry name" value="GyrI-like"/>
    <property type="match status" value="1"/>
</dbReference>
<dbReference type="GO" id="GO:0003700">
    <property type="term" value="F:DNA-binding transcription factor activity"/>
    <property type="evidence" value="ECO:0007669"/>
    <property type="project" value="InterPro"/>
</dbReference>
<dbReference type="InterPro" id="IPR010499">
    <property type="entry name" value="AraC_E-bd"/>
</dbReference>
<dbReference type="InterPro" id="IPR047057">
    <property type="entry name" value="MerR_fam"/>
</dbReference>
<keyword evidence="4" id="KW-0804">Transcription</keyword>
<accession>A0A0L0WAT4</accession>
<dbReference type="Pfam" id="PF13411">
    <property type="entry name" value="MerR_1"/>
    <property type="match status" value="1"/>
</dbReference>
<dbReference type="SMART" id="SM00422">
    <property type="entry name" value="HTH_MERR"/>
    <property type="match status" value="1"/>
</dbReference>
<dbReference type="CDD" id="cd01107">
    <property type="entry name" value="HTH_BmrR"/>
    <property type="match status" value="1"/>
</dbReference>
<dbReference type="EMBL" id="LGSS01000006">
    <property type="protein sequence ID" value="KNF08634.1"/>
    <property type="molecule type" value="Genomic_DNA"/>
</dbReference>
<dbReference type="InterPro" id="IPR011256">
    <property type="entry name" value="Reg_factor_effector_dom_sf"/>
</dbReference>
<dbReference type="InterPro" id="IPR009061">
    <property type="entry name" value="DNA-bd_dom_put_sf"/>
</dbReference>
<dbReference type="InterPro" id="IPR000551">
    <property type="entry name" value="MerR-type_HTH_dom"/>
</dbReference>
<feature type="domain" description="HTH merR-type" evidence="6">
    <location>
        <begin position="1"/>
        <end position="74"/>
    </location>
</feature>
<comment type="caution">
    <text evidence="7">The sequence shown here is derived from an EMBL/GenBank/DDBJ whole genome shotgun (WGS) entry which is preliminary data.</text>
</comment>
<reference evidence="8" key="1">
    <citation type="submission" date="2015-07" db="EMBL/GenBank/DDBJ databases">
        <title>Draft genome sequence of the purine-degrading Gottschalkia purinilyticum DSM 1384 (formerly Clostridium purinilyticum).</title>
        <authorList>
            <person name="Poehlein A."/>
            <person name="Schiel-Bengelsdorf B."/>
            <person name="Bengelsdorf F.R."/>
            <person name="Daniel R."/>
            <person name="Duerre P."/>
        </authorList>
    </citation>
    <scope>NUCLEOTIDE SEQUENCE [LARGE SCALE GENOMIC DNA]</scope>
    <source>
        <strain evidence="8">DSM 1384</strain>
    </source>
</reference>
<dbReference type="SUPFAM" id="SSF46955">
    <property type="entry name" value="Putative DNA-binding domain"/>
    <property type="match status" value="1"/>
</dbReference>
<keyword evidence="5" id="KW-0175">Coiled coil</keyword>
<gene>
    <name evidence="7" type="ORF">CLPU_6c01200</name>
</gene>
<dbReference type="InterPro" id="IPR029442">
    <property type="entry name" value="GyrI-like"/>
</dbReference>
<dbReference type="AlphaFoldDB" id="A0A0L0WAT4"/>
<protein>
    <submittedName>
        <fullName evidence="7">Transcriptional regulator of multidrug-efflux transporter, MerR familiy</fullName>
    </submittedName>
</protein>
<evidence type="ECO:0000259" key="6">
    <source>
        <dbReference type="PROSITE" id="PS50937"/>
    </source>
</evidence>
<evidence type="ECO:0000313" key="7">
    <source>
        <dbReference type="EMBL" id="KNF08634.1"/>
    </source>
</evidence>
<keyword evidence="8" id="KW-1185">Reference proteome</keyword>
<dbReference type="SMART" id="SM00871">
    <property type="entry name" value="AraC_E_bind"/>
    <property type="match status" value="1"/>
</dbReference>
<sequence length="276" mass="32415">MYPKILVGEMARLHNISSQTLRYYDKIGLFKPAYIDENNNYRYYGIEQFAYLDSILFLKELGMPLEDIRQYFENRNLNTVIDILEENEERIKNQIEILNVRLNSIQNKVKLIKKYKNINNFGKCRLKRFSKRKMVKLDFKNSRDNIAFEYTIKKLSNLLKDELCLFNGLISVILGKEELMTNNYGYWKGVSLLFEEDISEVKEFSIIPEGEFATIVFNGPYENGEEHYHNLINWIKENSLEILGDGLIVTITDASFSGVEDEYITEIQIPVKHSNT</sequence>
<dbReference type="Proteomes" id="UP000037267">
    <property type="component" value="Unassembled WGS sequence"/>
</dbReference>